<organism evidence="4 5">
    <name type="scientific">Gouania willdenowi</name>
    <name type="common">Blunt-snouted clingfish</name>
    <name type="synonym">Lepadogaster willdenowi</name>
    <dbReference type="NCBI Taxonomy" id="441366"/>
    <lineage>
        <taxon>Eukaryota</taxon>
        <taxon>Metazoa</taxon>
        <taxon>Chordata</taxon>
        <taxon>Craniata</taxon>
        <taxon>Vertebrata</taxon>
        <taxon>Euteleostomi</taxon>
        <taxon>Actinopterygii</taxon>
        <taxon>Neopterygii</taxon>
        <taxon>Teleostei</taxon>
        <taxon>Neoteleostei</taxon>
        <taxon>Acanthomorphata</taxon>
        <taxon>Ovalentaria</taxon>
        <taxon>Blenniimorphae</taxon>
        <taxon>Blenniiformes</taxon>
        <taxon>Gobiesocoidei</taxon>
        <taxon>Gobiesocidae</taxon>
        <taxon>Gobiesocinae</taxon>
        <taxon>Gouania</taxon>
    </lineage>
</organism>
<evidence type="ECO:0000313" key="5">
    <source>
        <dbReference type="Proteomes" id="UP000694680"/>
    </source>
</evidence>
<dbReference type="InterPro" id="IPR000519">
    <property type="entry name" value="P_trefoil_dom"/>
</dbReference>
<proteinExistence type="predicted"/>
<feature type="domain" description="P-type" evidence="3">
    <location>
        <begin position="23"/>
        <end position="62"/>
    </location>
</feature>
<dbReference type="Ensembl" id="ENSGWIT00000007084.1">
    <property type="protein sequence ID" value="ENSGWIP00000006414.1"/>
    <property type="gene ID" value="ENSGWIG00000003742.1"/>
</dbReference>
<dbReference type="InterPro" id="IPR044913">
    <property type="entry name" value="P_trefoil_dom_sf"/>
</dbReference>
<protein>
    <recommendedName>
        <fullName evidence="3">P-type domain-containing protein</fullName>
    </recommendedName>
</protein>
<keyword evidence="5" id="KW-1185">Reference proteome</keyword>
<name>A0A8C5DGE6_GOUWI</name>
<comment type="caution">
    <text evidence="2">Lacks conserved residue(s) required for the propagation of feature annotation.</text>
</comment>
<evidence type="ECO:0000256" key="1">
    <source>
        <dbReference type="ARBA" id="ARBA00023157"/>
    </source>
</evidence>
<dbReference type="SMART" id="SM00018">
    <property type="entry name" value="PD"/>
    <property type="match status" value="1"/>
</dbReference>
<evidence type="ECO:0000259" key="3">
    <source>
        <dbReference type="PROSITE" id="PS51448"/>
    </source>
</evidence>
<reference evidence="4" key="1">
    <citation type="submission" date="2020-06" db="EMBL/GenBank/DDBJ databases">
        <authorList>
            <consortium name="Wellcome Sanger Institute Data Sharing"/>
        </authorList>
    </citation>
    <scope>NUCLEOTIDE SEQUENCE [LARGE SCALE GENOMIC DNA]</scope>
</reference>
<reference evidence="4" key="2">
    <citation type="submission" date="2025-08" db="UniProtKB">
        <authorList>
            <consortium name="Ensembl"/>
        </authorList>
    </citation>
    <scope>IDENTIFICATION</scope>
</reference>
<dbReference type="Pfam" id="PF00088">
    <property type="entry name" value="Trefoil"/>
    <property type="match status" value="1"/>
</dbReference>
<keyword evidence="1" id="KW-1015">Disulfide bond</keyword>
<evidence type="ECO:0000256" key="2">
    <source>
        <dbReference type="PROSITE-ProRule" id="PRU00779"/>
    </source>
</evidence>
<dbReference type="AlphaFoldDB" id="A0A8C5DGE6"/>
<dbReference type="Proteomes" id="UP000694680">
    <property type="component" value="Chromosome 11"/>
</dbReference>
<dbReference type="PROSITE" id="PS51448">
    <property type="entry name" value="P_TREFOIL_2"/>
    <property type="match status" value="1"/>
</dbReference>
<dbReference type="CDD" id="cd00111">
    <property type="entry name" value="Trefoil"/>
    <property type="match status" value="1"/>
</dbReference>
<dbReference type="SUPFAM" id="SSF57492">
    <property type="entry name" value="Trefoil"/>
    <property type="match status" value="1"/>
</dbReference>
<reference evidence="4" key="3">
    <citation type="submission" date="2025-09" db="UniProtKB">
        <authorList>
            <consortium name="Ensembl"/>
        </authorList>
    </citation>
    <scope>IDENTIFICATION</scope>
</reference>
<sequence length="76" mass="8127">LPHSWSGRASESSSELKVVCSENDCAVSIGERVSCGYHLSSTECIKKGCCMDASTYGCYYPLDGKASDSGSLFEFV</sequence>
<dbReference type="Gene3D" id="4.10.110.10">
    <property type="entry name" value="Spasmolytic Protein, domain 1"/>
    <property type="match status" value="1"/>
</dbReference>
<evidence type="ECO:0000313" key="4">
    <source>
        <dbReference type="Ensembl" id="ENSGWIP00000006414.1"/>
    </source>
</evidence>
<accession>A0A8C5DGE6</accession>